<sequence length="119" mass="13708">MSPLSCLAIFIVVICITERRQIADDPINYSVLNIVVECVWQCGVQHGVQLREAGEARRQLQRPVGWLLREVEQTREAHSHGRHVLRQAQEVQPARWSGMEDRITPNCKHPCMHDNFVTN</sequence>
<reference evidence="2" key="1">
    <citation type="submission" date="2013-08" db="EMBL/GenBank/DDBJ databases">
        <title>Oryza genome evolution.</title>
        <authorList>
            <person name="Wing R.A."/>
            <person name="Panaud O."/>
            <person name="Oliveira A.C."/>
        </authorList>
    </citation>
    <scope>NUCLEOTIDE SEQUENCE</scope>
</reference>
<name>A0A0D9Y7E0_9ORYZ</name>
<evidence type="ECO:0000313" key="2">
    <source>
        <dbReference type="EnsemblPlants" id="OGLUM01G14490.1"/>
    </source>
</evidence>
<reference evidence="2" key="3">
    <citation type="submission" date="2018-05" db="EMBL/GenBank/DDBJ databases">
        <title>OgluRS3 (Oryza glumaepatula Reference Sequence Version 3).</title>
        <authorList>
            <person name="Zhang J."/>
            <person name="Kudrna D."/>
            <person name="Lee S."/>
            <person name="Talag J."/>
            <person name="Welchert J."/>
            <person name="Wing R.A."/>
        </authorList>
    </citation>
    <scope>NUCLEOTIDE SEQUENCE [LARGE SCALE GENOMIC DNA]</scope>
</reference>
<organism evidence="2">
    <name type="scientific">Oryza glumipatula</name>
    <dbReference type="NCBI Taxonomy" id="40148"/>
    <lineage>
        <taxon>Eukaryota</taxon>
        <taxon>Viridiplantae</taxon>
        <taxon>Streptophyta</taxon>
        <taxon>Embryophyta</taxon>
        <taxon>Tracheophyta</taxon>
        <taxon>Spermatophyta</taxon>
        <taxon>Magnoliopsida</taxon>
        <taxon>Liliopsida</taxon>
        <taxon>Poales</taxon>
        <taxon>Poaceae</taxon>
        <taxon>BOP clade</taxon>
        <taxon>Oryzoideae</taxon>
        <taxon>Oryzeae</taxon>
        <taxon>Oryzinae</taxon>
        <taxon>Oryza</taxon>
    </lineage>
</organism>
<evidence type="ECO:0000256" key="1">
    <source>
        <dbReference type="SAM" id="SignalP"/>
    </source>
</evidence>
<reference evidence="2" key="2">
    <citation type="submission" date="2015-04" db="UniProtKB">
        <authorList>
            <consortium name="EnsemblPlants"/>
        </authorList>
    </citation>
    <scope>IDENTIFICATION</scope>
</reference>
<evidence type="ECO:0008006" key="4">
    <source>
        <dbReference type="Google" id="ProtNLM"/>
    </source>
</evidence>
<dbReference type="Gramene" id="OGLUM01G14490.1">
    <property type="protein sequence ID" value="OGLUM01G14490.1"/>
    <property type="gene ID" value="OGLUM01G14490"/>
</dbReference>
<dbReference type="Proteomes" id="UP000026961">
    <property type="component" value="Chromosome 1"/>
</dbReference>
<proteinExistence type="predicted"/>
<feature type="chain" id="PRO_5002350796" description="Secreted protein" evidence="1">
    <location>
        <begin position="20"/>
        <end position="119"/>
    </location>
</feature>
<dbReference type="AlphaFoldDB" id="A0A0D9Y7E0"/>
<dbReference type="HOGENOM" id="CLU_2065123_0_0_1"/>
<keyword evidence="1" id="KW-0732">Signal</keyword>
<dbReference type="EnsemblPlants" id="OGLUM01G14490.1">
    <property type="protein sequence ID" value="OGLUM01G14490.1"/>
    <property type="gene ID" value="OGLUM01G14490"/>
</dbReference>
<keyword evidence="3" id="KW-1185">Reference proteome</keyword>
<evidence type="ECO:0000313" key="3">
    <source>
        <dbReference type="Proteomes" id="UP000026961"/>
    </source>
</evidence>
<accession>A0A0D9Y7E0</accession>
<feature type="signal peptide" evidence="1">
    <location>
        <begin position="1"/>
        <end position="19"/>
    </location>
</feature>
<dbReference type="STRING" id="40148.A0A0D9Y7E0"/>
<protein>
    <recommendedName>
        <fullName evidence="4">Secreted protein</fullName>
    </recommendedName>
</protein>